<evidence type="ECO:0000313" key="4">
    <source>
        <dbReference type="Proteomes" id="UP001153269"/>
    </source>
</evidence>
<evidence type="ECO:0000256" key="1">
    <source>
        <dbReference type="SAM" id="MobiDB-lite"/>
    </source>
</evidence>
<feature type="compositionally biased region" description="Basic and acidic residues" evidence="1">
    <location>
        <begin position="1"/>
        <end position="13"/>
    </location>
</feature>
<keyword evidence="4" id="KW-1185">Reference proteome</keyword>
<dbReference type="Proteomes" id="UP001153269">
    <property type="component" value="Unassembled WGS sequence"/>
</dbReference>
<protein>
    <recommendedName>
        <fullName evidence="2">Dedicator of cytokinesis N-terminal domain-containing protein</fullName>
    </recommendedName>
</protein>
<organism evidence="3 4">
    <name type="scientific">Pleuronectes platessa</name>
    <name type="common">European plaice</name>
    <dbReference type="NCBI Taxonomy" id="8262"/>
    <lineage>
        <taxon>Eukaryota</taxon>
        <taxon>Metazoa</taxon>
        <taxon>Chordata</taxon>
        <taxon>Craniata</taxon>
        <taxon>Vertebrata</taxon>
        <taxon>Euteleostomi</taxon>
        <taxon>Actinopterygii</taxon>
        <taxon>Neopterygii</taxon>
        <taxon>Teleostei</taxon>
        <taxon>Neoteleostei</taxon>
        <taxon>Acanthomorphata</taxon>
        <taxon>Carangaria</taxon>
        <taxon>Pleuronectiformes</taxon>
        <taxon>Pleuronectoidei</taxon>
        <taxon>Pleuronectidae</taxon>
        <taxon>Pleuronectes</taxon>
    </lineage>
</organism>
<dbReference type="InterPro" id="IPR032376">
    <property type="entry name" value="DOCK_N"/>
</dbReference>
<proteinExistence type="predicted"/>
<feature type="compositionally biased region" description="Basic and acidic residues" evidence="1">
    <location>
        <begin position="20"/>
        <end position="33"/>
    </location>
</feature>
<feature type="compositionally biased region" description="Polar residues" evidence="1">
    <location>
        <begin position="62"/>
        <end position="72"/>
    </location>
</feature>
<evidence type="ECO:0000313" key="3">
    <source>
        <dbReference type="EMBL" id="CAB1435245.1"/>
    </source>
</evidence>
<sequence length="135" mass="15727">MEQKWLQTDEDRSFPLGAKTSRDRTRGEGRCVGERSAAQKRKRGMRQRSSKVKDEREEGAQAVTQLSVSENPTHVEERWEPEELAHEEIQEQILLMNIQSLPHETVLPLEDPIVTEVTSTLQEWALLWKQLYVVF</sequence>
<feature type="compositionally biased region" description="Basic residues" evidence="1">
    <location>
        <begin position="38"/>
        <end position="50"/>
    </location>
</feature>
<comment type="caution">
    <text evidence="3">The sequence shown here is derived from an EMBL/GenBank/DDBJ whole genome shotgun (WGS) entry which is preliminary data.</text>
</comment>
<feature type="domain" description="Dedicator of cytokinesis N-terminal" evidence="2">
    <location>
        <begin position="102"/>
        <end position="133"/>
    </location>
</feature>
<reference evidence="3" key="1">
    <citation type="submission" date="2020-03" db="EMBL/GenBank/DDBJ databases">
        <authorList>
            <person name="Weist P."/>
        </authorList>
    </citation>
    <scope>NUCLEOTIDE SEQUENCE</scope>
</reference>
<dbReference type="InterPro" id="IPR042455">
    <property type="entry name" value="DOCK_N_sub1"/>
</dbReference>
<dbReference type="Gene3D" id="1.20.1270.350">
    <property type="entry name" value="Dedicator of cytokinesis N-terminal subdomain"/>
    <property type="match status" value="1"/>
</dbReference>
<accession>A0A9N7US03</accession>
<dbReference type="Pfam" id="PF16172">
    <property type="entry name" value="DOCK_N"/>
    <property type="match status" value="1"/>
</dbReference>
<dbReference type="EMBL" id="CADEAL010001750">
    <property type="protein sequence ID" value="CAB1435245.1"/>
    <property type="molecule type" value="Genomic_DNA"/>
</dbReference>
<evidence type="ECO:0000259" key="2">
    <source>
        <dbReference type="Pfam" id="PF16172"/>
    </source>
</evidence>
<gene>
    <name evidence="3" type="ORF">PLEPLA_LOCUS23339</name>
</gene>
<feature type="region of interest" description="Disordered" evidence="1">
    <location>
        <begin position="1"/>
        <end position="78"/>
    </location>
</feature>
<dbReference type="AlphaFoldDB" id="A0A9N7US03"/>
<name>A0A9N7US03_PLEPL</name>